<evidence type="ECO:0000313" key="2">
    <source>
        <dbReference type="Proteomes" id="UP001159363"/>
    </source>
</evidence>
<gene>
    <name evidence="1" type="ORF">PR048_008551</name>
</gene>
<name>A0ABQ9HXR6_9NEOP</name>
<keyword evidence="2" id="KW-1185">Reference proteome</keyword>
<protein>
    <submittedName>
        <fullName evidence="1">Uncharacterized protein</fullName>
    </submittedName>
</protein>
<organism evidence="1 2">
    <name type="scientific">Dryococelus australis</name>
    <dbReference type="NCBI Taxonomy" id="614101"/>
    <lineage>
        <taxon>Eukaryota</taxon>
        <taxon>Metazoa</taxon>
        <taxon>Ecdysozoa</taxon>
        <taxon>Arthropoda</taxon>
        <taxon>Hexapoda</taxon>
        <taxon>Insecta</taxon>
        <taxon>Pterygota</taxon>
        <taxon>Neoptera</taxon>
        <taxon>Polyneoptera</taxon>
        <taxon>Phasmatodea</taxon>
        <taxon>Verophasmatodea</taxon>
        <taxon>Anareolatae</taxon>
        <taxon>Phasmatidae</taxon>
        <taxon>Eurycanthinae</taxon>
        <taxon>Dryococelus</taxon>
    </lineage>
</organism>
<dbReference type="EMBL" id="JARBHB010000003">
    <property type="protein sequence ID" value="KAJ8889057.1"/>
    <property type="molecule type" value="Genomic_DNA"/>
</dbReference>
<proteinExistence type="predicted"/>
<sequence length="65" mass="6967">MCSLGDKLKIVSAFNSGKSQSEIRMPCGIDQATLDKNIRVDGPLLKGKAQDFVPLEIQNFAASNG</sequence>
<comment type="caution">
    <text evidence="1">The sequence shown here is derived from an EMBL/GenBank/DDBJ whole genome shotgun (WGS) entry which is preliminary data.</text>
</comment>
<reference evidence="1 2" key="1">
    <citation type="submission" date="2023-02" db="EMBL/GenBank/DDBJ databases">
        <title>LHISI_Scaffold_Assembly.</title>
        <authorList>
            <person name="Stuart O.P."/>
            <person name="Cleave R."/>
            <person name="Magrath M.J.L."/>
            <person name="Mikheyev A.S."/>
        </authorList>
    </citation>
    <scope>NUCLEOTIDE SEQUENCE [LARGE SCALE GENOMIC DNA]</scope>
    <source>
        <strain evidence="1">Daus_M_001</strain>
        <tissue evidence="1">Leg muscle</tissue>
    </source>
</reference>
<accession>A0ABQ9HXR6</accession>
<evidence type="ECO:0000313" key="1">
    <source>
        <dbReference type="EMBL" id="KAJ8889057.1"/>
    </source>
</evidence>
<dbReference type="Proteomes" id="UP001159363">
    <property type="component" value="Chromosome 3"/>
</dbReference>